<keyword evidence="2" id="KW-1185">Reference proteome</keyword>
<name>A0ACC1LQE4_9FUNG</name>
<keyword evidence="1" id="KW-0436">Ligase</keyword>
<feature type="non-terminal residue" evidence="1">
    <location>
        <position position="502"/>
    </location>
</feature>
<sequence length="502" mass="56435">MPTIHIDKKRLFDHLGNEYDTEGFRELSFKFGVELEEVTYKGDEKDEDNMELKIDISANRYDLLCFEGLSRALGIYLGREQTPNYRIAPGAKPQRIVVAKECAQVRPFVVGAVLRGVKLTPERHQSFIDLQEKLHLTLCHRRTLVSIGTHDLDTVQGPFTYEARKPEDIKFIPLNQTELMDGHRLIEFYGAKDSPIEKYLHIIRDSPVFPVVYDANGTVMSLPPLINSNHSKITLDTRNIFIEITATDLTKVGVALNIMLTMFSGYCAEPFAVEPVEVVYPDGKSIVYPDLEPITMHTTAKCLNSIVGIDLSSDDIVKLLRKMSLDAVVENADKGEISVKVPPTRPDVLQECDIAEDLAIAFGYDNIPRVPNSEATVGVPLPLNKLSDIARKEIAMAGWTEALTFSLCSHDENFKNLRRTDSGDEAVVLKKPQTIEFQVCRTTLLPGLLKCIRENKNHPLPFKMFEVSDVMIKNPDRPRGTQNQRRACALFSSTSAQFEIIS</sequence>
<proteinExistence type="predicted"/>
<evidence type="ECO:0000313" key="1">
    <source>
        <dbReference type="EMBL" id="KAJ2812873.1"/>
    </source>
</evidence>
<dbReference type="EMBL" id="JANBUP010000142">
    <property type="protein sequence ID" value="KAJ2812873.1"/>
    <property type="molecule type" value="Genomic_DNA"/>
</dbReference>
<evidence type="ECO:0000313" key="2">
    <source>
        <dbReference type="Proteomes" id="UP001140096"/>
    </source>
</evidence>
<dbReference type="EC" id="6.1.1.20" evidence="1"/>
<accession>A0ACC1LQE4</accession>
<protein>
    <submittedName>
        <fullName evidence="1">Phenylalanine--tRNA ligase subunit beta</fullName>
        <ecNumber evidence="1">6.1.1.20</ecNumber>
    </submittedName>
</protein>
<organism evidence="1 2">
    <name type="scientific">Coemansia furcata</name>
    <dbReference type="NCBI Taxonomy" id="417177"/>
    <lineage>
        <taxon>Eukaryota</taxon>
        <taxon>Fungi</taxon>
        <taxon>Fungi incertae sedis</taxon>
        <taxon>Zoopagomycota</taxon>
        <taxon>Kickxellomycotina</taxon>
        <taxon>Kickxellomycetes</taxon>
        <taxon>Kickxellales</taxon>
        <taxon>Kickxellaceae</taxon>
        <taxon>Coemansia</taxon>
    </lineage>
</organism>
<reference evidence="1" key="1">
    <citation type="submission" date="2022-07" db="EMBL/GenBank/DDBJ databases">
        <title>Phylogenomic reconstructions and comparative analyses of Kickxellomycotina fungi.</title>
        <authorList>
            <person name="Reynolds N.K."/>
            <person name="Stajich J.E."/>
            <person name="Barry K."/>
            <person name="Grigoriev I.V."/>
            <person name="Crous P."/>
            <person name="Smith M.E."/>
        </authorList>
    </citation>
    <scope>NUCLEOTIDE SEQUENCE</scope>
    <source>
        <strain evidence="1">CBS 102833</strain>
    </source>
</reference>
<gene>
    <name evidence="1" type="primary">FRS1</name>
    <name evidence="1" type="ORF">H4S07_001079</name>
</gene>
<dbReference type="Proteomes" id="UP001140096">
    <property type="component" value="Unassembled WGS sequence"/>
</dbReference>
<comment type="caution">
    <text evidence="1">The sequence shown here is derived from an EMBL/GenBank/DDBJ whole genome shotgun (WGS) entry which is preliminary data.</text>
</comment>